<dbReference type="Gene3D" id="3.20.20.370">
    <property type="entry name" value="Glycoside hydrolase/deacetylase"/>
    <property type="match status" value="1"/>
</dbReference>
<name>A0ABR9WR84_9FLAO</name>
<organism evidence="4 5">
    <name type="scientific">Flavobacterium proteolyticum</name>
    <dbReference type="NCBI Taxonomy" id="2911683"/>
    <lineage>
        <taxon>Bacteria</taxon>
        <taxon>Pseudomonadati</taxon>
        <taxon>Bacteroidota</taxon>
        <taxon>Flavobacteriia</taxon>
        <taxon>Flavobacteriales</taxon>
        <taxon>Flavobacteriaceae</taxon>
        <taxon>Flavobacterium</taxon>
    </lineage>
</organism>
<feature type="domain" description="NodB homology" evidence="3">
    <location>
        <begin position="61"/>
        <end position="304"/>
    </location>
</feature>
<dbReference type="PROSITE" id="PS51677">
    <property type="entry name" value="NODB"/>
    <property type="match status" value="1"/>
</dbReference>
<dbReference type="InterPro" id="IPR051398">
    <property type="entry name" value="Polysacch_Deacetylase"/>
</dbReference>
<dbReference type="Pfam" id="PF01522">
    <property type="entry name" value="Polysacc_deac_1"/>
    <property type="match status" value="1"/>
</dbReference>
<dbReference type="InterPro" id="IPR011330">
    <property type="entry name" value="Glyco_hydro/deAcase_b/a-brl"/>
</dbReference>
<dbReference type="EMBL" id="JADFTZ010000002">
    <property type="protein sequence ID" value="MBE9576421.1"/>
    <property type="molecule type" value="Genomic_DNA"/>
</dbReference>
<dbReference type="RefSeq" id="WP_194095057.1">
    <property type="nucleotide sequence ID" value="NZ_JADFTZ010000002.1"/>
</dbReference>
<reference evidence="4 5" key="1">
    <citation type="submission" date="2020-10" db="EMBL/GenBank/DDBJ databases">
        <title>The genome sequence of Flavobacterium aquaticum 1Y8A.</title>
        <authorList>
            <person name="Liu Y."/>
        </authorList>
    </citation>
    <scope>NUCLEOTIDE SEQUENCE [LARGE SCALE GENOMIC DNA]</scope>
    <source>
        <strain evidence="4 5">1Y8A</strain>
    </source>
</reference>
<keyword evidence="5" id="KW-1185">Reference proteome</keyword>
<evidence type="ECO:0000259" key="3">
    <source>
        <dbReference type="PROSITE" id="PS51677"/>
    </source>
</evidence>
<comment type="caution">
    <text evidence="4">The sequence shown here is derived from an EMBL/GenBank/DDBJ whole genome shotgun (WGS) entry which is preliminary data.</text>
</comment>
<dbReference type="InterPro" id="IPR002509">
    <property type="entry name" value="NODB_dom"/>
</dbReference>
<dbReference type="Proteomes" id="UP000656274">
    <property type="component" value="Unassembled WGS sequence"/>
</dbReference>
<evidence type="ECO:0000313" key="5">
    <source>
        <dbReference type="Proteomes" id="UP000656274"/>
    </source>
</evidence>
<sequence length="304" mass="34990">MLTVSNYHYIREDYSAPYPSIFGVTPTAFKKQLKLFKNEGDLITPSEFLANYEELVVSKDNFFFITFDDGLKEQFDFALPILDELGMQAIFFANSMNTEEGRVSTVHKIHLLRSVIPSHLLLDYLKEQKIAMLTQEELQKATTNYRFDDTASAELKYLLNFKISFDVQELLVQSIFEKHFLESEILESLYMSKSQLQYLANIDCLGSHTHTHYPLGLLREDKLIYELEHSKNYLEQLSGKAIQMIAYPYGTPEACTDLVAETAKKVGYLYGFTTKKGIIEKSQNKLLLNRFDCNDVVGGKNYKP</sequence>
<protein>
    <submittedName>
        <fullName evidence="4">Polysaccharide deacetylase family protein</fullName>
    </submittedName>
</protein>
<evidence type="ECO:0000256" key="1">
    <source>
        <dbReference type="ARBA" id="ARBA00004613"/>
    </source>
</evidence>
<keyword evidence="2" id="KW-0732">Signal</keyword>
<dbReference type="PANTHER" id="PTHR34216">
    <property type="match status" value="1"/>
</dbReference>
<evidence type="ECO:0000313" key="4">
    <source>
        <dbReference type="EMBL" id="MBE9576421.1"/>
    </source>
</evidence>
<dbReference type="SUPFAM" id="SSF88713">
    <property type="entry name" value="Glycoside hydrolase/deacetylase"/>
    <property type="match status" value="1"/>
</dbReference>
<comment type="subcellular location">
    <subcellularLocation>
        <location evidence="1">Secreted</location>
    </subcellularLocation>
</comment>
<evidence type="ECO:0000256" key="2">
    <source>
        <dbReference type="ARBA" id="ARBA00022729"/>
    </source>
</evidence>
<proteinExistence type="predicted"/>
<gene>
    <name evidence="4" type="ORF">IM755_06820</name>
</gene>
<accession>A0ABR9WR84</accession>
<dbReference type="PANTHER" id="PTHR34216:SF3">
    <property type="entry name" value="POLY-BETA-1,6-N-ACETYL-D-GLUCOSAMINE N-DEACETYLASE"/>
    <property type="match status" value="1"/>
</dbReference>